<keyword evidence="4" id="KW-1185">Reference proteome</keyword>
<feature type="domain" description="DUF4350" evidence="2">
    <location>
        <begin position="53"/>
        <end position="219"/>
    </location>
</feature>
<protein>
    <submittedName>
        <fullName evidence="3">DUF4350 domain-containing protein</fullName>
    </submittedName>
</protein>
<gene>
    <name evidence="3" type="ORF">ACFSBI_00845</name>
</gene>
<dbReference type="RefSeq" id="WP_377931290.1">
    <property type="nucleotide sequence ID" value="NZ_JBHUEA010000001.1"/>
</dbReference>
<sequence length="395" mass="40836">MTATAAPANTPTLGRTLRRARFWLIAAAVVLAIVVVQLVATAASRVGGTFDPTSTAPAGARALAQVLRQEGVTVRTTTALDAARRTGGALLVDDSAGLLPSSAWDGLLAAHDRVIVVAPSTGTLRRLAPDIRAAGAPRGRTVAADCDLGLARRAGGLSLEGVTRSLRGSGATVCFRDRGGAGQLVTLRTGGARVLLLADAQAYTNEHIAVAGNAAVALGALGATERLVWYAPDPLELLGPSDRTLQDLTPAWVTPVAALLLLAGLGAALWRGRRLGPVVIERLPVAVRSRETVEGRARLYERGRAHLRAADALRIGAIGRMAPVLGLGRSASVDEVAAAASRATGLHLDRVRQLLLVEEPRGDRDLVRISDDLADLEAAVRAAVLPGGAPTKGTR</sequence>
<accession>A0ABW4L9G1</accession>
<reference evidence="4" key="1">
    <citation type="journal article" date="2019" name="Int. J. Syst. Evol. Microbiol.">
        <title>The Global Catalogue of Microorganisms (GCM) 10K type strain sequencing project: providing services to taxonomists for standard genome sequencing and annotation.</title>
        <authorList>
            <consortium name="The Broad Institute Genomics Platform"/>
            <consortium name="The Broad Institute Genome Sequencing Center for Infectious Disease"/>
            <person name="Wu L."/>
            <person name="Ma J."/>
        </authorList>
    </citation>
    <scope>NUCLEOTIDE SEQUENCE [LARGE SCALE GENOMIC DNA]</scope>
    <source>
        <strain evidence="4">CGMCC 1.12471</strain>
    </source>
</reference>
<evidence type="ECO:0000313" key="3">
    <source>
        <dbReference type="EMBL" id="MFD1720083.1"/>
    </source>
</evidence>
<dbReference type="EMBL" id="JBHUEA010000001">
    <property type="protein sequence ID" value="MFD1720083.1"/>
    <property type="molecule type" value="Genomic_DNA"/>
</dbReference>
<dbReference type="Pfam" id="PF14258">
    <property type="entry name" value="DUF4350"/>
    <property type="match status" value="1"/>
</dbReference>
<evidence type="ECO:0000259" key="2">
    <source>
        <dbReference type="Pfam" id="PF14258"/>
    </source>
</evidence>
<dbReference type="InterPro" id="IPR025646">
    <property type="entry name" value="DUF4350"/>
</dbReference>
<comment type="caution">
    <text evidence="3">The sequence shown here is derived from an EMBL/GenBank/DDBJ whole genome shotgun (WGS) entry which is preliminary data.</text>
</comment>
<proteinExistence type="predicted"/>
<keyword evidence="1" id="KW-0812">Transmembrane</keyword>
<evidence type="ECO:0000313" key="4">
    <source>
        <dbReference type="Proteomes" id="UP001597347"/>
    </source>
</evidence>
<dbReference type="Proteomes" id="UP001597347">
    <property type="component" value="Unassembled WGS sequence"/>
</dbReference>
<organism evidence="3 4">
    <name type="scientific">Amnibacterium endophyticum</name>
    <dbReference type="NCBI Taxonomy" id="2109337"/>
    <lineage>
        <taxon>Bacteria</taxon>
        <taxon>Bacillati</taxon>
        <taxon>Actinomycetota</taxon>
        <taxon>Actinomycetes</taxon>
        <taxon>Micrococcales</taxon>
        <taxon>Microbacteriaceae</taxon>
        <taxon>Amnibacterium</taxon>
    </lineage>
</organism>
<evidence type="ECO:0000256" key="1">
    <source>
        <dbReference type="SAM" id="Phobius"/>
    </source>
</evidence>
<keyword evidence="1" id="KW-1133">Transmembrane helix</keyword>
<feature type="transmembrane region" description="Helical" evidence="1">
    <location>
        <begin position="251"/>
        <end position="270"/>
    </location>
</feature>
<name>A0ABW4L9G1_9MICO</name>
<keyword evidence="1" id="KW-0472">Membrane</keyword>
<feature type="transmembrane region" description="Helical" evidence="1">
    <location>
        <begin position="22"/>
        <end position="43"/>
    </location>
</feature>